<dbReference type="Pfam" id="PF13618">
    <property type="entry name" value="Gluconate_2-dh3"/>
    <property type="match status" value="1"/>
</dbReference>
<proteinExistence type="predicted"/>
<dbReference type="OrthoDB" id="8400810at2"/>
<comment type="caution">
    <text evidence="2">The sequence shown here is derived from an EMBL/GenBank/DDBJ whole genome shotgun (WGS) entry which is preliminary data.</text>
</comment>
<gene>
    <name evidence="2" type="ORF">ELQ35_21855</name>
</gene>
<keyword evidence="1" id="KW-0472">Membrane</keyword>
<evidence type="ECO:0000313" key="3">
    <source>
        <dbReference type="Proteomes" id="UP000267430"/>
    </source>
</evidence>
<dbReference type="InterPro" id="IPR027056">
    <property type="entry name" value="Gluconate_2DH_su3"/>
</dbReference>
<evidence type="ECO:0000256" key="1">
    <source>
        <dbReference type="SAM" id="Phobius"/>
    </source>
</evidence>
<name>A0A3S0VU49_9BACI</name>
<dbReference type="PROSITE" id="PS51318">
    <property type="entry name" value="TAT"/>
    <property type="match status" value="1"/>
</dbReference>
<organism evidence="2 3">
    <name type="scientific">Peribacillus cavernae</name>
    <dbReference type="NCBI Taxonomy" id="1674310"/>
    <lineage>
        <taxon>Bacteria</taxon>
        <taxon>Bacillati</taxon>
        <taxon>Bacillota</taxon>
        <taxon>Bacilli</taxon>
        <taxon>Bacillales</taxon>
        <taxon>Bacillaceae</taxon>
        <taxon>Peribacillus</taxon>
    </lineage>
</organism>
<dbReference type="InterPro" id="IPR006311">
    <property type="entry name" value="TAT_signal"/>
</dbReference>
<dbReference type="AlphaFoldDB" id="A0A3S0VU49"/>
<evidence type="ECO:0000313" key="2">
    <source>
        <dbReference type="EMBL" id="RUQ24253.1"/>
    </source>
</evidence>
<keyword evidence="3" id="KW-1185">Reference proteome</keyword>
<protein>
    <submittedName>
        <fullName evidence="2">Gluconate 2-dehydrogenase subunit 3 family protein</fullName>
    </submittedName>
</protein>
<keyword evidence="1" id="KW-1133">Transmembrane helix</keyword>
<reference evidence="2 3" key="1">
    <citation type="submission" date="2018-12" db="EMBL/GenBank/DDBJ databases">
        <title>Bacillus chawlae sp. nov., Bacillus glennii sp. nov., and Bacillus saganii sp. nov. Isolated from the Vehicle Assembly Building at Kennedy Space Center where the Viking Spacecraft were Assembled.</title>
        <authorList>
            <person name="Seuylemezian A."/>
            <person name="Vaishampayan P."/>
        </authorList>
    </citation>
    <scope>NUCLEOTIDE SEQUENCE [LARGE SCALE GENOMIC DNA]</scope>
    <source>
        <strain evidence="2 3">L5</strain>
    </source>
</reference>
<dbReference type="EMBL" id="RYZZ01000052">
    <property type="protein sequence ID" value="RUQ24253.1"/>
    <property type="molecule type" value="Genomic_DNA"/>
</dbReference>
<sequence length="248" mass="27323">MAETPNNSENMSRRKFLRNSGYVAGGLIGGGIIGGLLGANLNDDDNDKTAKTDTNAAHSSNQAPIYFTNPEQFAVLKAAVERIYPKDDNGPGAVDLGVPFFIDHQLAGSYGNNTREYMQGPFFPGSDFQGYQTPLLRHEAFDVGLAGLQSYSQQKYKKNFAELEGEQQDEVLKAFEEKKVKLKAVTSSTFFNLLRAATLEGVYADPVYAGNTNMDGWKMKGFPGHQMSYLDKIDSKEFQKIKPNSLHA</sequence>
<dbReference type="Proteomes" id="UP000267430">
    <property type="component" value="Unassembled WGS sequence"/>
</dbReference>
<keyword evidence="1" id="KW-0812">Transmembrane</keyword>
<accession>A0A3S0VU49</accession>
<dbReference type="RefSeq" id="WP_126867286.1">
    <property type="nucleotide sequence ID" value="NZ_JAUSTX010000012.1"/>
</dbReference>
<feature type="transmembrane region" description="Helical" evidence="1">
    <location>
        <begin position="21"/>
        <end position="41"/>
    </location>
</feature>